<feature type="region of interest" description="Disordered" evidence="1">
    <location>
        <begin position="102"/>
        <end position="167"/>
    </location>
</feature>
<sequence length="167" mass="17717">MQNVFFEGLRETVFVDRDGPDDVTAMSQPPGFLLRSPNLDDIVLTLTSPNATVHIGFSEPGQSEEKVADVFGKLIEKSPSVDIFPEREPNFGVKAVRNISRYRPGKPENGNIPLDARDLTGLLSGEEDTTTGRDDAGGIGDGTNSGKADAESSNGVTGLTGGPQRGK</sequence>
<evidence type="ECO:0000313" key="2">
    <source>
        <dbReference type="EMBL" id="SEF36697.1"/>
    </source>
</evidence>
<feature type="compositionally biased region" description="Gly residues" evidence="1">
    <location>
        <begin position="158"/>
        <end position="167"/>
    </location>
</feature>
<feature type="compositionally biased region" description="Polar residues" evidence="1">
    <location>
        <begin position="144"/>
        <end position="157"/>
    </location>
</feature>
<reference evidence="3" key="1">
    <citation type="submission" date="2016-10" db="EMBL/GenBank/DDBJ databases">
        <authorList>
            <person name="Varghese N."/>
            <person name="Submissions S."/>
        </authorList>
    </citation>
    <scope>NUCLEOTIDE SEQUENCE [LARGE SCALE GENOMIC DNA]</scope>
    <source>
        <strain evidence="3">DSM 44654</strain>
    </source>
</reference>
<gene>
    <name evidence="2" type="ORF">SAMN05421837_111118</name>
</gene>
<proteinExistence type="predicted"/>
<accession>A0A1H5RGL8</accession>
<organism evidence="2 3">
    <name type="scientific">Amycolatopsis pretoriensis</name>
    <dbReference type="NCBI Taxonomy" id="218821"/>
    <lineage>
        <taxon>Bacteria</taxon>
        <taxon>Bacillati</taxon>
        <taxon>Actinomycetota</taxon>
        <taxon>Actinomycetes</taxon>
        <taxon>Pseudonocardiales</taxon>
        <taxon>Pseudonocardiaceae</taxon>
        <taxon>Amycolatopsis</taxon>
    </lineage>
</organism>
<name>A0A1H5RGL8_9PSEU</name>
<dbReference type="AlphaFoldDB" id="A0A1H5RGL8"/>
<protein>
    <submittedName>
        <fullName evidence="2">Uncharacterized protein</fullName>
    </submittedName>
</protein>
<dbReference type="Proteomes" id="UP000198878">
    <property type="component" value="Unassembled WGS sequence"/>
</dbReference>
<evidence type="ECO:0000313" key="3">
    <source>
        <dbReference type="Proteomes" id="UP000198878"/>
    </source>
</evidence>
<keyword evidence="3" id="KW-1185">Reference proteome</keyword>
<evidence type="ECO:0000256" key="1">
    <source>
        <dbReference type="SAM" id="MobiDB-lite"/>
    </source>
</evidence>
<dbReference type="EMBL" id="FNUJ01000011">
    <property type="protein sequence ID" value="SEF36697.1"/>
    <property type="molecule type" value="Genomic_DNA"/>
</dbReference>